<feature type="region of interest" description="Disordered" evidence="8">
    <location>
        <begin position="79"/>
        <end position="169"/>
    </location>
</feature>
<evidence type="ECO:0000256" key="3">
    <source>
        <dbReference type="ARBA" id="ARBA00022692"/>
    </source>
</evidence>
<evidence type="ECO:0000256" key="1">
    <source>
        <dbReference type="ARBA" id="ARBA00004167"/>
    </source>
</evidence>
<dbReference type="Gene3D" id="1.20.5.3310">
    <property type="match status" value="1"/>
</dbReference>
<dbReference type="PRINTS" id="PR01506">
    <property type="entry name" value="TATBPROTEIN"/>
</dbReference>
<evidence type="ECO:0000256" key="4">
    <source>
        <dbReference type="ARBA" id="ARBA00022927"/>
    </source>
</evidence>
<evidence type="ECO:0000313" key="10">
    <source>
        <dbReference type="Proteomes" id="UP000272503"/>
    </source>
</evidence>
<evidence type="ECO:0000256" key="8">
    <source>
        <dbReference type="SAM" id="MobiDB-lite"/>
    </source>
</evidence>
<keyword evidence="4" id="KW-0653">Protein transport</keyword>
<dbReference type="RefSeq" id="WP_121646910.1">
    <property type="nucleotide sequence ID" value="NZ_RCUX01000001.1"/>
</dbReference>
<reference evidence="9 10" key="1">
    <citation type="submission" date="2018-10" db="EMBL/GenBank/DDBJ databases">
        <authorList>
            <person name="Li J."/>
        </authorList>
    </citation>
    <scope>NUCLEOTIDE SEQUENCE [LARGE SCALE GENOMIC DNA]</scope>
    <source>
        <strain evidence="9 10">IF 016277</strain>
    </source>
</reference>
<organism evidence="9 10">
    <name type="scientific">Mycetocola tolaasinivorans</name>
    <dbReference type="NCBI Taxonomy" id="76635"/>
    <lineage>
        <taxon>Bacteria</taxon>
        <taxon>Bacillati</taxon>
        <taxon>Actinomycetota</taxon>
        <taxon>Actinomycetes</taxon>
        <taxon>Micrococcales</taxon>
        <taxon>Microbacteriaceae</taxon>
        <taxon>Mycetocola</taxon>
    </lineage>
</organism>
<dbReference type="EMBL" id="RCUX01000001">
    <property type="protein sequence ID" value="RLP77814.1"/>
    <property type="molecule type" value="Genomic_DNA"/>
</dbReference>
<dbReference type="AlphaFoldDB" id="A0A3L7ACV5"/>
<keyword evidence="7" id="KW-0472">Membrane</keyword>
<evidence type="ECO:0000256" key="7">
    <source>
        <dbReference type="ARBA" id="ARBA00023136"/>
    </source>
</evidence>
<accession>A0A3L7ACV5</accession>
<keyword evidence="3" id="KW-0812">Transmembrane</keyword>
<feature type="compositionally biased region" description="Polar residues" evidence="8">
    <location>
        <begin position="122"/>
        <end position="132"/>
    </location>
</feature>
<dbReference type="OrthoDB" id="3267321at2"/>
<evidence type="ECO:0000256" key="5">
    <source>
        <dbReference type="ARBA" id="ARBA00022989"/>
    </source>
</evidence>
<name>A0A3L7ACV5_9MICO</name>
<dbReference type="GO" id="GO:0016020">
    <property type="term" value="C:membrane"/>
    <property type="evidence" value="ECO:0007669"/>
    <property type="project" value="UniProtKB-ARBA"/>
</dbReference>
<comment type="caution">
    <text evidence="9">The sequence shown here is derived from an EMBL/GenBank/DDBJ whole genome shotgun (WGS) entry which is preliminary data.</text>
</comment>
<evidence type="ECO:0000256" key="2">
    <source>
        <dbReference type="ARBA" id="ARBA00022448"/>
    </source>
</evidence>
<evidence type="ECO:0000313" key="9">
    <source>
        <dbReference type="EMBL" id="RLP77814.1"/>
    </source>
</evidence>
<keyword evidence="5" id="KW-1133">Transmembrane helix</keyword>
<proteinExistence type="predicted"/>
<keyword evidence="6" id="KW-0811">Translocation</keyword>
<dbReference type="InterPro" id="IPR003369">
    <property type="entry name" value="TatA/B/E"/>
</dbReference>
<sequence>MFGLSIEKIILIAVIAAVVVGPERLPAYSRGLSSGIRKLKAWLDSGKERLESEVGQDIDWRQLNPRQYDPRRIIKNALIPTASEASAAPVPTASAEKSSAEPDNRTYATPSKPRVAGRPTDSRNTPTGTDTNAALAEHETVQPPAADAGNPAKSDTVSVPEQGVTSSNE</sequence>
<evidence type="ECO:0000256" key="6">
    <source>
        <dbReference type="ARBA" id="ARBA00023010"/>
    </source>
</evidence>
<dbReference type="Pfam" id="PF02416">
    <property type="entry name" value="TatA_B_E"/>
    <property type="match status" value="1"/>
</dbReference>
<keyword evidence="10" id="KW-1185">Reference proteome</keyword>
<evidence type="ECO:0008006" key="11">
    <source>
        <dbReference type="Google" id="ProtNLM"/>
    </source>
</evidence>
<dbReference type="GO" id="GO:0015031">
    <property type="term" value="P:protein transport"/>
    <property type="evidence" value="ECO:0007669"/>
    <property type="project" value="UniProtKB-KW"/>
</dbReference>
<protein>
    <recommendedName>
        <fullName evidence="11">Sec-independent protein translocase TatB</fullName>
    </recommendedName>
</protein>
<feature type="compositionally biased region" description="Polar residues" evidence="8">
    <location>
        <begin position="153"/>
        <end position="169"/>
    </location>
</feature>
<gene>
    <name evidence="9" type="ORF">D9V32_00310</name>
</gene>
<dbReference type="Proteomes" id="UP000272503">
    <property type="component" value="Unassembled WGS sequence"/>
</dbReference>
<keyword evidence="2" id="KW-0813">Transport</keyword>
<comment type="subcellular location">
    <subcellularLocation>
        <location evidence="1">Membrane</location>
        <topology evidence="1">Single-pass membrane protein</topology>
    </subcellularLocation>
</comment>